<evidence type="ECO:0000256" key="1">
    <source>
        <dbReference type="SAM" id="MobiDB-lite"/>
    </source>
</evidence>
<gene>
    <name evidence="2" type="ORF">A2519_07220</name>
</gene>
<dbReference type="Proteomes" id="UP000179243">
    <property type="component" value="Unassembled WGS sequence"/>
</dbReference>
<comment type="caution">
    <text evidence="2">The sequence shown here is derived from an EMBL/GenBank/DDBJ whole genome shotgun (WGS) entry which is preliminary data.</text>
</comment>
<dbReference type="EMBL" id="MFYX01000030">
    <property type="protein sequence ID" value="OGK06468.1"/>
    <property type="molecule type" value="Genomic_DNA"/>
</dbReference>
<proteinExistence type="predicted"/>
<feature type="region of interest" description="Disordered" evidence="1">
    <location>
        <begin position="61"/>
        <end position="80"/>
    </location>
</feature>
<name>A0A1F7FIL7_UNCRA</name>
<organism evidence="2 3">
    <name type="scientific">Candidatus Raymondbacteria bacterium RIFOXYD12_FULL_49_13</name>
    <dbReference type="NCBI Taxonomy" id="1817890"/>
    <lineage>
        <taxon>Bacteria</taxon>
        <taxon>Raymondiibacteriota</taxon>
    </lineage>
</organism>
<evidence type="ECO:0000313" key="3">
    <source>
        <dbReference type="Proteomes" id="UP000179243"/>
    </source>
</evidence>
<reference evidence="2 3" key="1">
    <citation type="journal article" date="2016" name="Nat. Commun.">
        <title>Thousands of microbial genomes shed light on interconnected biogeochemical processes in an aquifer system.</title>
        <authorList>
            <person name="Anantharaman K."/>
            <person name="Brown C.T."/>
            <person name="Hug L.A."/>
            <person name="Sharon I."/>
            <person name="Castelle C.J."/>
            <person name="Probst A.J."/>
            <person name="Thomas B.C."/>
            <person name="Singh A."/>
            <person name="Wilkins M.J."/>
            <person name="Karaoz U."/>
            <person name="Brodie E.L."/>
            <person name="Williams K.H."/>
            <person name="Hubbard S.S."/>
            <person name="Banfield J.F."/>
        </authorList>
    </citation>
    <scope>NUCLEOTIDE SEQUENCE [LARGE SCALE GENOMIC DNA]</scope>
</reference>
<sequence>MSVAKLAISLDSSILKKLDRLVAQHLFPSRSRAIQDALGEKLAKIDKSRLAMECEKLDPKEEKDLAEESLGAEGVEWEKY</sequence>
<protein>
    <submittedName>
        <fullName evidence="2">CopG family transcriptional regulator</fullName>
    </submittedName>
</protein>
<dbReference type="InterPro" id="IPR013321">
    <property type="entry name" value="Arc_rbn_hlx_hlx"/>
</dbReference>
<evidence type="ECO:0000313" key="2">
    <source>
        <dbReference type="EMBL" id="OGK06468.1"/>
    </source>
</evidence>
<dbReference type="CDD" id="cd22231">
    <property type="entry name" value="RHH_NikR_HicB-like"/>
    <property type="match status" value="1"/>
</dbReference>
<dbReference type="Gene3D" id="1.10.1220.10">
    <property type="entry name" value="Met repressor-like"/>
    <property type="match status" value="1"/>
</dbReference>
<dbReference type="InterPro" id="IPR010985">
    <property type="entry name" value="Ribbon_hlx_hlx"/>
</dbReference>
<dbReference type="SUPFAM" id="SSF47598">
    <property type="entry name" value="Ribbon-helix-helix"/>
    <property type="match status" value="1"/>
</dbReference>
<accession>A0A1F7FIL7</accession>
<dbReference type="GO" id="GO:0006355">
    <property type="term" value="P:regulation of DNA-templated transcription"/>
    <property type="evidence" value="ECO:0007669"/>
    <property type="project" value="InterPro"/>
</dbReference>
<dbReference type="AlphaFoldDB" id="A0A1F7FIL7"/>